<dbReference type="InterPro" id="IPR011991">
    <property type="entry name" value="ArsR-like_HTH"/>
</dbReference>
<dbReference type="PANTHER" id="PTHR39515:SF2">
    <property type="entry name" value="HTH-TYPE TRANSCRIPTIONAL REGULATOR RV0880"/>
    <property type="match status" value="1"/>
</dbReference>
<dbReference type="AlphaFoldDB" id="A0A4Q2L9W4"/>
<evidence type="ECO:0000313" key="2">
    <source>
        <dbReference type="EMBL" id="RXZ73251.1"/>
    </source>
</evidence>
<dbReference type="GO" id="GO:0003700">
    <property type="term" value="F:DNA-binding transcription factor activity"/>
    <property type="evidence" value="ECO:0007669"/>
    <property type="project" value="InterPro"/>
</dbReference>
<dbReference type="InterPro" id="IPR036388">
    <property type="entry name" value="WH-like_DNA-bd_sf"/>
</dbReference>
<dbReference type="SUPFAM" id="SSF46785">
    <property type="entry name" value="Winged helix' DNA-binding domain"/>
    <property type="match status" value="1"/>
</dbReference>
<dbReference type="InterPro" id="IPR000835">
    <property type="entry name" value="HTH_MarR-typ"/>
</dbReference>
<dbReference type="Pfam" id="PF12802">
    <property type="entry name" value="MarR_2"/>
    <property type="match status" value="1"/>
</dbReference>
<dbReference type="Proteomes" id="UP000293865">
    <property type="component" value="Unassembled WGS sequence"/>
</dbReference>
<feature type="domain" description="HTH marR-type" evidence="1">
    <location>
        <begin position="11"/>
        <end position="145"/>
    </location>
</feature>
<dbReference type="RefSeq" id="WP_129518953.1">
    <property type="nucleotide sequence ID" value="NZ_SDPN01000001.1"/>
</dbReference>
<reference evidence="2 3" key="1">
    <citation type="submission" date="2019-01" db="EMBL/GenBank/DDBJ databases">
        <title>Agromyces.</title>
        <authorList>
            <person name="Li J."/>
        </authorList>
    </citation>
    <scope>NUCLEOTIDE SEQUENCE [LARGE SCALE GENOMIC DNA]</scope>
    <source>
        <strain evidence="2 3">DSM 15934</strain>
    </source>
</reference>
<dbReference type="PROSITE" id="PS50995">
    <property type="entry name" value="HTH_MARR_2"/>
    <property type="match status" value="1"/>
</dbReference>
<protein>
    <submittedName>
        <fullName evidence="2">MarR family transcriptional regulator</fullName>
    </submittedName>
</protein>
<dbReference type="Gene3D" id="1.10.10.10">
    <property type="entry name" value="Winged helix-like DNA-binding domain superfamily/Winged helix DNA-binding domain"/>
    <property type="match status" value="1"/>
</dbReference>
<evidence type="ECO:0000259" key="1">
    <source>
        <dbReference type="PROSITE" id="PS50995"/>
    </source>
</evidence>
<gene>
    <name evidence="2" type="ORF">ESP51_00680</name>
</gene>
<accession>A0A4Q2L9W4</accession>
<name>A0A4Q2L9W4_9MICO</name>
<keyword evidence="3" id="KW-1185">Reference proteome</keyword>
<dbReference type="InterPro" id="IPR052526">
    <property type="entry name" value="HTH-type_Bedaq_tolerance"/>
</dbReference>
<sequence>MVEDVVEGLGHLALGSRLKRLGERLQAETTRFIEASGLSLPASQFPLLAALDRPGGLTIGELAEAVGVSQPGITRSVTRLADLGLITVQPGSSDRRRRSVQLSAEGERVVEVARRSVWPHVDRAVADLCGDLEGPLLGQLGEIEARLALVPLDRRAAAVRDAAEATR</sequence>
<dbReference type="PANTHER" id="PTHR39515">
    <property type="entry name" value="CONSERVED PROTEIN"/>
    <property type="match status" value="1"/>
</dbReference>
<dbReference type="OrthoDB" id="8966183at2"/>
<dbReference type="SMART" id="SM00347">
    <property type="entry name" value="HTH_MARR"/>
    <property type="match status" value="1"/>
</dbReference>
<dbReference type="EMBL" id="SDPN01000001">
    <property type="protein sequence ID" value="RXZ73251.1"/>
    <property type="molecule type" value="Genomic_DNA"/>
</dbReference>
<comment type="caution">
    <text evidence="2">The sequence shown here is derived from an EMBL/GenBank/DDBJ whole genome shotgun (WGS) entry which is preliminary data.</text>
</comment>
<organism evidence="2 3">
    <name type="scientific">Agromyces albus</name>
    <dbReference type="NCBI Taxonomy" id="205332"/>
    <lineage>
        <taxon>Bacteria</taxon>
        <taxon>Bacillati</taxon>
        <taxon>Actinomycetota</taxon>
        <taxon>Actinomycetes</taxon>
        <taxon>Micrococcales</taxon>
        <taxon>Microbacteriaceae</taxon>
        <taxon>Agromyces</taxon>
    </lineage>
</organism>
<proteinExistence type="predicted"/>
<dbReference type="PRINTS" id="PR00598">
    <property type="entry name" value="HTHMARR"/>
</dbReference>
<dbReference type="CDD" id="cd00090">
    <property type="entry name" value="HTH_ARSR"/>
    <property type="match status" value="1"/>
</dbReference>
<evidence type="ECO:0000313" key="3">
    <source>
        <dbReference type="Proteomes" id="UP000293865"/>
    </source>
</evidence>
<dbReference type="InterPro" id="IPR036390">
    <property type="entry name" value="WH_DNA-bd_sf"/>
</dbReference>